<evidence type="ECO:0000259" key="6">
    <source>
        <dbReference type="PROSITE" id="PS50051"/>
    </source>
</evidence>
<evidence type="ECO:0000313" key="7">
    <source>
        <dbReference type="EMBL" id="CDJ60821.1"/>
    </source>
</evidence>
<evidence type="ECO:0000256" key="4">
    <source>
        <dbReference type="SAM" id="MobiDB-lite"/>
    </source>
</evidence>
<accession>U6M9W5</accession>
<gene>
    <name evidence="7" type="ORF">EMWEY_00035110</name>
</gene>
<dbReference type="PANTHER" id="PTHR11630">
    <property type="entry name" value="DNA REPLICATION LICENSING FACTOR MCM FAMILY MEMBER"/>
    <property type="match status" value="1"/>
</dbReference>
<keyword evidence="8" id="KW-1185">Reference proteome</keyword>
<dbReference type="Pfam" id="PF00493">
    <property type="entry name" value="MCM"/>
    <property type="match status" value="1"/>
</dbReference>
<dbReference type="InterPro" id="IPR031327">
    <property type="entry name" value="MCM"/>
</dbReference>
<dbReference type="VEuPathDB" id="ToxoDB:EMWEY_00035110"/>
<organism evidence="7 8">
    <name type="scientific">Eimeria maxima</name>
    <name type="common">Coccidian parasite</name>
    <dbReference type="NCBI Taxonomy" id="5804"/>
    <lineage>
        <taxon>Eukaryota</taxon>
        <taxon>Sar</taxon>
        <taxon>Alveolata</taxon>
        <taxon>Apicomplexa</taxon>
        <taxon>Conoidasida</taxon>
        <taxon>Coccidia</taxon>
        <taxon>Eucoccidiorida</taxon>
        <taxon>Eimeriorina</taxon>
        <taxon>Eimeriidae</taxon>
        <taxon>Eimeria</taxon>
    </lineage>
</organism>
<dbReference type="AlphaFoldDB" id="U6M9W5"/>
<dbReference type="InterPro" id="IPR033762">
    <property type="entry name" value="MCM_OB"/>
</dbReference>
<keyword evidence="1 3" id="KW-0547">Nucleotide-binding</keyword>
<evidence type="ECO:0000313" key="8">
    <source>
        <dbReference type="Proteomes" id="UP000030763"/>
    </source>
</evidence>
<reference evidence="7" key="2">
    <citation type="submission" date="2013-10" db="EMBL/GenBank/DDBJ databases">
        <authorList>
            <person name="Aslett M."/>
        </authorList>
    </citation>
    <scope>NUCLEOTIDE SEQUENCE [LARGE SCALE GENOMIC DNA]</scope>
    <source>
        <strain evidence="7">Weybridge</strain>
    </source>
</reference>
<feature type="region of interest" description="Disordered" evidence="4">
    <location>
        <begin position="246"/>
        <end position="265"/>
    </location>
</feature>
<dbReference type="RefSeq" id="XP_013337471.1">
    <property type="nucleotide sequence ID" value="XM_013482017.1"/>
</dbReference>
<dbReference type="PRINTS" id="PR01657">
    <property type="entry name" value="MCMFAMILY"/>
</dbReference>
<dbReference type="GO" id="GO:0003697">
    <property type="term" value="F:single-stranded DNA binding"/>
    <property type="evidence" value="ECO:0007669"/>
    <property type="project" value="TreeGrafter"/>
</dbReference>
<dbReference type="SUPFAM" id="SSF52540">
    <property type="entry name" value="P-loop containing nucleoside triphosphate hydrolases"/>
    <property type="match status" value="1"/>
</dbReference>
<keyword evidence="2 3" id="KW-0067">ATP-binding</keyword>
<dbReference type="SMART" id="SM00382">
    <property type="entry name" value="AAA"/>
    <property type="match status" value="1"/>
</dbReference>
<dbReference type="Gene3D" id="2.40.50.140">
    <property type="entry name" value="Nucleic acid-binding proteins"/>
    <property type="match status" value="1"/>
</dbReference>
<dbReference type="OrthoDB" id="347725at2759"/>
<feature type="region of interest" description="Disordered" evidence="4">
    <location>
        <begin position="1"/>
        <end position="22"/>
    </location>
</feature>
<dbReference type="PROSITE" id="PS50051">
    <property type="entry name" value="MCM_2"/>
    <property type="match status" value="1"/>
</dbReference>
<dbReference type="GO" id="GO:0005524">
    <property type="term" value="F:ATP binding"/>
    <property type="evidence" value="ECO:0007669"/>
    <property type="project" value="UniProtKB-KW"/>
</dbReference>
<comment type="similarity">
    <text evidence="3">Belongs to the MCM family.</text>
</comment>
<dbReference type="Pfam" id="PF17207">
    <property type="entry name" value="MCM_OB"/>
    <property type="match status" value="1"/>
</dbReference>
<name>U6M9W5_EIMMA</name>
<keyword evidence="5" id="KW-1133">Transmembrane helix</keyword>
<keyword evidence="3" id="KW-0238">DNA-binding</keyword>
<evidence type="ECO:0000256" key="5">
    <source>
        <dbReference type="SAM" id="Phobius"/>
    </source>
</evidence>
<dbReference type="GO" id="GO:0017116">
    <property type="term" value="F:single-stranded DNA helicase activity"/>
    <property type="evidence" value="ECO:0007669"/>
    <property type="project" value="TreeGrafter"/>
</dbReference>
<sequence length="947" mass="102621">MASYIDDEIDGSLGGGQTEGNMMGATSIDMTQAAPRRAAAAAAATGTATEAEIDWKGEALMEQQMGHESNREKTATVRALTEAFQQTLAAIPGLSQQLDLLQQNAAAICLGMPAGGKSIIGGSSGRSSNNSTLQQRLILSISDIISVSSFSFYSHPLIKQPCAALPALENAVAEEWKNRGALGPAPRVGVGGCPHPRIHRAVYITEDALQHQQQLLLLQQQQNSTAPPIEVEREIHLRSFYDVSDLDKDIRDAQPPPQKDPEGRKVNRQELGYCQYQNHQKFFVQEAPETAPTGQLPRWVEVLAAADLSENVKCGDRVRVFGVYRPRAGPANNQTSGYVRPLLIANNIEVLNAAARASMLQSLPADLMNIKAFASRRDLFEVMSRSIAPAVCGHDVVKRGLLLQLCGGSSLGSSSSSQHRVRGDIHVLLLGDPSAGKSQLLRFVLRLLPGAVSTTGRGSSGVGLTAAVVSDADTAERRVEAGAMVMGDRSIVCIDEFDKMHAGDRAAIHEVMEQQTVSVAKAGIHTTLNARCSVLAAANPLYGCWSPDLPFASQIAFEDSLLSRFDLIFILRDAASCEEDERLAEAVLRNVSEKAKPAATATTATAAASGAAGERRIQGDCFIQPQSDMHKPTHAAGAADLQQQEDAEPTKAFYHRNEMLYYDKQGREHECLTHEFLHKYIELVRCGGLAAVEDGDLLQQQQQQQQGPRLSESAAAALADFYTTIRQRALQQREEGSTASNLLQPVTEDVNVAQQLLLHTLFGEDTVDDEGEADTETESEEEEEEDTTARRRKPRKQTTDKEEMALEMESLEIGEKKKRGTKRGAAAAAASAEAGDRNEALQSLNAQGLSSDILQSLILHCIKQLDQGSGVSEAALLEALFVDFVVLCLYFLICELIFNIFVNLVSARALSRGLLQPTAEEFQKTLHELNSKDSAPILVHDGLVYEC</sequence>
<dbReference type="GO" id="GO:0000727">
    <property type="term" value="P:double-strand break repair via break-induced replication"/>
    <property type="evidence" value="ECO:0007669"/>
    <property type="project" value="TreeGrafter"/>
</dbReference>
<dbReference type="InterPro" id="IPR001208">
    <property type="entry name" value="MCM_dom"/>
</dbReference>
<protein>
    <submittedName>
        <fullName evidence="7">DNA replication licensing factor, putative</fullName>
    </submittedName>
</protein>
<dbReference type="SMART" id="SM00350">
    <property type="entry name" value="MCM"/>
    <property type="match status" value="1"/>
</dbReference>
<dbReference type="OMA" id="HRNEMLY"/>
<dbReference type="SUPFAM" id="SSF50249">
    <property type="entry name" value="Nucleic acid-binding proteins"/>
    <property type="match status" value="1"/>
</dbReference>
<proteinExistence type="inferred from homology"/>
<feature type="region of interest" description="Disordered" evidence="4">
    <location>
        <begin position="761"/>
        <end position="819"/>
    </location>
</feature>
<dbReference type="InterPro" id="IPR003593">
    <property type="entry name" value="AAA+_ATPase"/>
</dbReference>
<dbReference type="EMBL" id="HG721935">
    <property type="protein sequence ID" value="CDJ60821.1"/>
    <property type="molecule type" value="Genomic_DNA"/>
</dbReference>
<dbReference type="InterPro" id="IPR027417">
    <property type="entry name" value="P-loop_NTPase"/>
</dbReference>
<reference evidence="7" key="1">
    <citation type="submission" date="2013-10" db="EMBL/GenBank/DDBJ databases">
        <title>Genomic analysis of the causative agents of coccidiosis in chickens.</title>
        <authorList>
            <person name="Reid A.J."/>
            <person name="Blake D."/>
            <person name="Billington K."/>
            <person name="Browne H."/>
            <person name="Dunn M."/>
            <person name="Hung S."/>
            <person name="Kawahara F."/>
            <person name="Miranda-Saavedra D."/>
            <person name="Mourier T."/>
            <person name="Nagra H."/>
            <person name="Otto T.D."/>
            <person name="Rawlings N."/>
            <person name="Sanchez A."/>
            <person name="Sanders M."/>
            <person name="Subramaniam C."/>
            <person name="Tay Y."/>
            <person name="Dear P."/>
            <person name="Doerig C."/>
            <person name="Gruber A."/>
            <person name="Parkinson J."/>
            <person name="Shirley M."/>
            <person name="Wan K.L."/>
            <person name="Berriman M."/>
            <person name="Tomley F."/>
            <person name="Pain A."/>
        </authorList>
    </citation>
    <scope>NUCLEOTIDE SEQUENCE [LARGE SCALE GENOMIC DNA]</scope>
    <source>
        <strain evidence="7">Weybridge</strain>
    </source>
</reference>
<feature type="compositionally biased region" description="Acidic residues" evidence="4">
    <location>
        <begin position="765"/>
        <end position="786"/>
    </location>
</feature>
<evidence type="ECO:0000256" key="1">
    <source>
        <dbReference type="ARBA" id="ARBA00022741"/>
    </source>
</evidence>
<evidence type="ECO:0000256" key="2">
    <source>
        <dbReference type="ARBA" id="ARBA00022840"/>
    </source>
</evidence>
<feature type="compositionally biased region" description="Acidic residues" evidence="4">
    <location>
        <begin position="1"/>
        <end position="10"/>
    </location>
</feature>
<evidence type="ECO:0000256" key="3">
    <source>
        <dbReference type="RuleBase" id="RU004070"/>
    </source>
</evidence>
<dbReference type="PANTHER" id="PTHR11630:SF46">
    <property type="entry name" value="DNA REPLICATION LICENSING FACTOR MCM3-RELATED"/>
    <property type="match status" value="1"/>
</dbReference>
<dbReference type="GO" id="GO:0005634">
    <property type="term" value="C:nucleus"/>
    <property type="evidence" value="ECO:0007669"/>
    <property type="project" value="TreeGrafter"/>
</dbReference>
<dbReference type="Gene3D" id="3.40.50.300">
    <property type="entry name" value="P-loop containing nucleotide triphosphate hydrolases"/>
    <property type="match status" value="1"/>
</dbReference>
<dbReference type="GO" id="GO:0006271">
    <property type="term" value="P:DNA strand elongation involved in DNA replication"/>
    <property type="evidence" value="ECO:0007669"/>
    <property type="project" value="TreeGrafter"/>
</dbReference>
<dbReference type="Proteomes" id="UP000030763">
    <property type="component" value="Unassembled WGS sequence"/>
</dbReference>
<keyword evidence="5" id="KW-0812">Transmembrane</keyword>
<dbReference type="GO" id="GO:0042555">
    <property type="term" value="C:MCM complex"/>
    <property type="evidence" value="ECO:0007669"/>
    <property type="project" value="TreeGrafter"/>
</dbReference>
<feature type="transmembrane region" description="Helical" evidence="5">
    <location>
        <begin position="879"/>
        <end position="902"/>
    </location>
</feature>
<keyword evidence="5" id="KW-0472">Membrane</keyword>
<feature type="domain" description="MCM C-terminal AAA(+) ATPase" evidence="6">
    <location>
        <begin position="379"/>
        <end position="587"/>
    </location>
</feature>
<dbReference type="GO" id="GO:1902975">
    <property type="term" value="P:mitotic DNA replication initiation"/>
    <property type="evidence" value="ECO:0007669"/>
    <property type="project" value="TreeGrafter"/>
</dbReference>
<dbReference type="InterPro" id="IPR012340">
    <property type="entry name" value="NA-bd_OB-fold"/>
</dbReference>
<dbReference type="GeneID" id="25337497"/>